<dbReference type="Pfam" id="PF00028">
    <property type="entry name" value="Cadherin"/>
    <property type="match status" value="5"/>
</dbReference>
<dbReference type="InterPro" id="IPR002126">
    <property type="entry name" value="Cadherin-like_dom"/>
</dbReference>
<dbReference type="AlphaFoldDB" id="A0AAV2TDN3"/>
<gene>
    <name evidence="13" type="ORF">CDAUBV1_LOCUS7423</name>
</gene>
<accession>A0AAV2TDN3</accession>
<evidence type="ECO:0000256" key="7">
    <source>
        <dbReference type="ARBA" id="ARBA00023180"/>
    </source>
</evidence>
<dbReference type="PROSITE" id="PS00232">
    <property type="entry name" value="CADHERIN_1"/>
    <property type="match status" value="3"/>
</dbReference>
<feature type="transmembrane region" description="Helical" evidence="10">
    <location>
        <begin position="845"/>
        <end position="869"/>
    </location>
</feature>
<feature type="compositionally biased region" description="Polar residues" evidence="9">
    <location>
        <begin position="1196"/>
        <end position="1217"/>
    </location>
</feature>
<organism evidence="13 14">
    <name type="scientific">Calicophoron daubneyi</name>
    <name type="common">Rumen fluke</name>
    <name type="synonym">Paramphistomum daubneyi</name>
    <dbReference type="NCBI Taxonomy" id="300641"/>
    <lineage>
        <taxon>Eukaryota</taxon>
        <taxon>Metazoa</taxon>
        <taxon>Spiralia</taxon>
        <taxon>Lophotrochozoa</taxon>
        <taxon>Platyhelminthes</taxon>
        <taxon>Trematoda</taxon>
        <taxon>Digenea</taxon>
        <taxon>Plagiorchiida</taxon>
        <taxon>Pronocephalata</taxon>
        <taxon>Paramphistomoidea</taxon>
        <taxon>Paramphistomidae</taxon>
        <taxon>Calicophoron</taxon>
    </lineage>
</organism>
<evidence type="ECO:0000256" key="6">
    <source>
        <dbReference type="ARBA" id="ARBA00023136"/>
    </source>
</evidence>
<reference evidence="13" key="1">
    <citation type="submission" date="2024-06" db="EMBL/GenBank/DDBJ databases">
        <authorList>
            <person name="Liu X."/>
            <person name="Lenzi L."/>
            <person name="Haldenby T S."/>
            <person name="Uol C."/>
        </authorList>
    </citation>
    <scope>NUCLEOTIDE SEQUENCE</scope>
</reference>
<dbReference type="GO" id="GO:0007156">
    <property type="term" value="P:homophilic cell adhesion via plasma membrane adhesion molecules"/>
    <property type="evidence" value="ECO:0007669"/>
    <property type="project" value="InterPro"/>
</dbReference>
<dbReference type="PROSITE" id="PS50268">
    <property type="entry name" value="CADHERIN_2"/>
    <property type="match status" value="7"/>
</dbReference>
<keyword evidence="11" id="KW-0732">Signal</keyword>
<evidence type="ECO:0000256" key="2">
    <source>
        <dbReference type="ARBA" id="ARBA00022692"/>
    </source>
</evidence>
<evidence type="ECO:0000256" key="10">
    <source>
        <dbReference type="SAM" id="Phobius"/>
    </source>
</evidence>
<dbReference type="InterPro" id="IPR020894">
    <property type="entry name" value="Cadherin_CS"/>
</dbReference>
<evidence type="ECO:0000256" key="1">
    <source>
        <dbReference type="ARBA" id="ARBA00004167"/>
    </source>
</evidence>
<dbReference type="EMBL" id="CAXLJL010000179">
    <property type="protein sequence ID" value="CAL5134209.1"/>
    <property type="molecule type" value="Genomic_DNA"/>
</dbReference>
<proteinExistence type="predicted"/>
<feature type="region of interest" description="Disordered" evidence="9">
    <location>
        <begin position="1176"/>
        <end position="1225"/>
    </location>
</feature>
<evidence type="ECO:0000313" key="13">
    <source>
        <dbReference type="EMBL" id="CAL5134209.1"/>
    </source>
</evidence>
<feature type="domain" description="Cadherin" evidence="12">
    <location>
        <begin position="470"/>
        <end position="604"/>
    </location>
</feature>
<comment type="caution">
    <text evidence="13">The sequence shown here is derived from an EMBL/GenBank/DDBJ whole genome shotgun (WGS) entry which is preliminary data.</text>
</comment>
<keyword evidence="5 10" id="KW-1133">Transmembrane helix</keyword>
<dbReference type="InterPro" id="IPR050174">
    <property type="entry name" value="Protocadherin/Cadherin-CA"/>
</dbReference>
<dbReference type="SMART" id="SM00112">
    <property type="entry name" value="CA"/>
    <property type="match status" value="6"/>
</dbReference>
<dbReference type="PANTHER" id="PTHR24028:SF146">
    <property type="entry name" value="CADHERIN 96CB, ISOFORM D-RELATED"/>
    <property type="match status" value="1"/>
</dbReference>
<evidence type="ECO:0000259" key="12">
    <source>
        <dbReference type="PROSITE" id="PS50268"/>
    </source>
</evidence>
<dbReference type="SUPFAM" id="SSF49313">
    <property type="entry name" value="Cadherin-like"/>
    <property type="match status" value="6"/>
</dbReference>
<protein>
    <recommendedName>
        <fullName evidence="12">Cadherin domain-containing protein</fullName>
    </recommendedName>
</protein>
<keyword evidence="6 10" id="KW-0472">Membrane</keyword>
<evidence type="ECO:0000256" key="11">
    <source>
        <dbReference type="SAM" id="SignalP"/>
    </source>
</evidence>
<dbReference type="CDD" id="cd11304">
    <property type="entry name" value="Cadherin_repeat"/>
    <property type="match status" value="6"/>
</dbReference>
<feature type="domain" description="Cadherin" evidence="12">
    <location>
        <begin position="364"/>
        <end position="469"/>
    </location>
</feature>
<evidence type="ECO:0000256" key="5">
    <source>
        <dbReference type="ARBA" id="ARBA00022989"/>
    </source>
</evidence>
<keyword evidence="7" id="KW-0325">Glycoprotein</keyword>
<keyword evidence="3" id="KW-0677">Repeat</keyword>
<keyword evidence="4 8" id="KW-0106">Calcium</keyword>
<evidence type="ECO:0000256" key="3">
    <source>
        <dbReference type="ARBA" id="ARBA00022737"/>
    </source>
</evidence>
<sequence>MFQLSTSSNLHYLLIWTTILLYELASGGPQIARFKVDEEYSLHTTIGNISSFLLPQPKITVDSPFFKVTPSGLVQLARRIDLEALCTEQFLCCEREKPCELISNVVIEGGNSREIASLELRVEVADVNDHRPHFPPGSENGQTVKISELAEVGSLIDLIPALDSDISRENQVTRYVIHGAELHRTFELETAEPPNVRLRLLKPLDYERIKNYSGILEACDPRNCVQQNLTVQVMDANDNKPMFLKKSYEVTVPENFSVGQTVLTLEAVDNDSPPNAQMDFRFNGEVDPNLKQTFRIESNTGRIILQSRLAAHRRLEYKFSVGVAEVAPGQATRGTLAPSSSYADVLINVEDLNDFSPSIKMISPAEGQTLSVPENSPPTRVCVLHVTDNDSGNNGRVECRLVSRGSSEAFTLSKIDSHYTLSTIRPIDAEVESRLTVTIACTDFGSPPRSSTRDLVVEIGDLNEFPPELKKTNYHANVYENSKAGIEVAHILAEDRDQSAKLFYELSGEGKQYFAIDHATGVITTLGDSGMLADPSRSSSNLDREKTEKIHFQVCVSDGPPQTNCGIKVEQNGGTGKDKSSRIFTATATVFVTVLDENDNRPHFISKGPFSIAENQPRFTQVSGRLGAIDPDEGDNGHVQYSLRQTWTSADGEPRPDLFQVDAEGGIRTMEMLDREKTNAYTLELMACDSAPHNPLCTSLNATVTVVDENDNKPEWHYPHEQDKEVNITADLPPGHVIARVLALDRDAGENGRVVYSLIDPHKRTVFQVDNVTGEVSVSRGNRDDPSSGADTDGNRVEKSSPLLPGVYRLRLRASDMGHPPLATETWLQVNVFGSDALSSTGLNFMIIVIMIAVTGLISICLVIAIICVRRRSNSLRWGRPRHESAINGVRRGRSAGDGAEGANFSLKHEYGFPVDSTGYMMGVSPTPSDLDALKLGYQTSGVPYLGATNGGPDAHMVGWAGIGHPSGVCYSAVASDDGLGFLADHSIDPSTIVPSIPNDGGTLRLPVYASFNRLTPTMSSDKVTLVARSVVGSQPAMYDVSSACLSFASPTPVAESAILSGTCLQSFGDQNKATEPGLDTDDSQMPEYGLSHNAHSSYAYDGSYATTRQNITPLSSTAPVNGGCYHNQARRFGVGPHCELDVESADSGRGPSEDDPGQIGGQMLHFYPTFHLTQQQQQQHHPSVSMNGVVDNDPSMKSNGNTLTAADSEQTNGWNTTERHRLKC</sequence>
<dbReference type="Proteomes" id="UP001497525">
    <property type="component" value="Unassembled WGS sequence"/>
</dbReference>
<feature type="domain" description="Cadherin" evidence="12">
    <location>
        <begin position="244"/>
        <end position="359"/>
    </location>
</feature>
<name>A0AAV2TDN3_CALDB</name>
<feature type="domain" description="Cadherin" evidence="12">
    <location>
        <begin position="604"/>
        <end position="716"/>
    </location>
</feature>
<comment type="subcellular location">
    <subcellularLocation>
        <location evidence="1">Membrane</location>
        <topology evidence="1">Single-pass membrane protein</topology>
    </subcellularLocation>
</comment>
<dbReference type="GO" id="GO:0005509">
    <property type="term" value="F:calcium ion binding"/>
    <property type="evidence" value="ECO:0007669"/>
    <property type="project" value="UniProtKB-UniRule"/>
</dbReference>
<evidence type="ECO:0000256" key="8">
    <source>
        <dbReference type="PROSITE-ProRule" id="PRU00043"/>
    </source>
</evidence>
<feature type="domain" description="Cadherin" evidence="12">
    <location>
        <begin position="22"/>
        <end position="134"/>
    </location>
</feature>
<evidence type="ECO:0000256" key="4">
    <source>
        <dbReference type="ARBA" id="ARBA00022837"/>
    </source>
</evidence>
<feature type="region of interest" description="Disordered" evidence="9">
    <location>
        <begin position="776"/>
        <end position="801"/>
    </location>
</feature>
<feature type="signal peptide" evidence="11">
    <location>
        <begin position="1"/>
        <end position="27"/>
    </location>
</feature>
<dbReference type="PANTHER" id="PTHR24028">
    <property type="entry name" value="CADHERIN-87A"/>
    <property type="match status" value="1"/>
</dbReference>
<feature type="chain" id="PRO_5043741175" description="Cadherin domain-containing protein" evidence="11">
    <location>
        <begin position="28"/>
        <end position="1225"/>
    </location>
</feature>
<dbReference type="Gene3D" id="2.60.40.60">
    <property type="entry name" value="Cadherins"/>
    <property type="match status" value="7"/>
</dbReference>
<evidence type="ECO:0000256" key="9">
    <source>
        <dbReference type="SAM" id="MobiDB-lite"/>
    </source>
</evidence>
<dbReference type="InterPro" id="IPR015919">
    <property type="entry name" value="Cadherin-like_sf"/>
</dbReference>
<dbReference type="GO" id="GO:0005886">
    <property type="term" value="C:plasma membrane"/>
    <property type="evidence" value="ECO:0007669"/>
    <property type="project" value="InterPro"/>
</dbReference>
<feature type="domain" description="Cadherin" evidence="12">
    <location>
        <begin position="138"/>
        <end position="243"/>
    </location>
</feature>
<dbReference type="PRINTS" id="PR00205">
    <property type="entry name" value="CADHERIN"/>
</dbReference>
<feature type="domain" description="Cadherin" evidence="12">
    <location>
        <begin position="720"/>
        <end position="845"/>
    </location>
</feature>
<keyword evidence="2 10" id="KW-0812">Transmembrane</keyword>
<evidence type="ECO:0000313" key="14">
    <source>
        <dbReference type="Proteomes" id="UP001497525"/>
    </source>
</evidence>